<sequence>MGFMGFRKSYFSSEEPLIGNDGFGLRFAPEELMIGLELEF</sequence>
<proteinExistence type="predicted"/>
<dbReference type="AlphaFoldDB" id="A0A133QK10"/>
<dbReference type="Proteomes" id="UP000070533">
    <property type="component" value="Unassembled WGS sequence"/>
</dbReference>
<evidence type="ECO:0000313" key="1">
    <source>
        <dbReference type="EMBL" id="KXA43216.1"/>
    </source>
</evidence>
<comment type="caution">
    <text evidence="1">The sequence shown here is derived from an EMBL/GenBank/DDBJ whole genome shotgun (WGS) entry which is preliminary data.</text>
</comment>
<gene>
    <name evidence="1" type="ORF">HMPREF3226_00461</name>
</gene>
<dbReference type="PATRIC" id="fig|28128.5.peg.464"/>
<keyword evidence="2" id="KW-1185">Reference proteome</keyword>
<dbReference type="EMBL" id="LRQG01000019">
    <property type="protein sequence ID" value="KXA43216.1"/>
    <property type="molecule type" value="Genomic_DNA"/>
</dbReference>
<accession>A0A133QK10</accession>
<organism evidence="1 2">
    <name type="scientific">Prevotella corporis</name>
    <dbReference type="NCBI Taxonomy" id="28128"/>
    <lineage>
        <taxon>Bacteria</taxon>
        <taxon>Pseudomonadati</taxon>
        <taxon>Bacteroidota</taxon>
        <taxon>Bacteroidia</taxon>
        <taxon>Bacteroidales</taxon>
        <taxon>Prevotellaceae</taxon>
        <taxon>Prevotella</taxon>
    </lineage>
</organism>
<name>A0A133QK10_9BACT</name>
<evidence type="ECO:0000313" key="2">
    <source>
        <dbReference type="Proteomes" id="UP000070533"/>
    </source>
</evidence>
<reference evidence="2" key="1">
    <citation type="submission" date="2016-01" db="EMBL/GenBank/DDBJ databases">
        <authorList>
            <person name="Mitreva M."/>
            <person name="Pepin K.H."/>
            <person name="Mihindukulasuriya K.A."/>
            <person name="Fulton R."/>
            <person name="Fronick C."/>
            <person name="O'Laughlin M."/>
            <person name="Miner T."/>
            <person name="Herter B."/>
            <person name="Rosa B.A."/>
            <person name="Cordes M."/>
            <person name="Tomlinson C."/>
            <person name="Wollam A."/>
            <person name="Palsikar V.B."/>
            <person name="Mardis E.R."/>
            <person name="Wilson R.K."/>
        </authorList>
    </citation>
    <scope>NUCLEOTIDE SEQUENCE [LARGE SCALE GENOMIC DNA]</scope>
    <source>
        <strain evidence="2">MJR7716</strain>
    </source>
</reference>
<protein>
    <submittedName>
        <fullName evidence="1">Uncharacterized protein</fullName>
    </submittedName>
</protein>